<feature type="domain" description="ABC transmembrane type-1" evidence="11">
    <location>
        <begin position="49"/>
        <end position="330"/>
    </location>
</feature>
<dbReference type="PROSITE" id="PS50929">
    <property type="entry name" value="ABC_TM1F"/>
    <property type="match status" value="1"/>
</dbReference>
<dbReference type="OrthoDB" id="9804259at2"/>
<dbReference type="InterPro" id="IPR003439">
    <property type="entry name" value="ABC_transporter-like_ATP-bd"/>
</dbReference>
<feature type="transmembrane region" description="Helical" evidence="9">
    <location>
        <begin position="187"/>
        <end position="206"/>
    </location>
</feature>
<evidence type="ECO:0000256" key="4">
    <source>
        <dbReference type="ARBA" id="ARBA00022741"/>
    </source>
</evidence>
<keyword evidence="3 9" id="KW-0812">Transmembrane</keyword>
<evidence type="ECO:0000256" key="5">
    <source>
        <dbReference type="ARBA" id="ARBA00022840"/>
    </source>
</evidence>
<comment type="subcellular location">
    <subcellularLocation>
        <location evidence="1">Cell membrane</location>
        <topology evidence="1">Multi-pass membrane protein</topology>
    </subcellularLocation>
</comment>
<feature type="transmembrane region" description="Helical" evidence="9">
    <location>
        <begin position="43"/>
        <end position="64"/>
    </location>
</feature>
<evidence type="ECO:0000256" key="9">
    <source>
        <dbReference type="SAM" id="Phobius"/>
    </source>
</evidence>
<keyword evidence="13" id="KW-1185">Reference proteome</keyword>
<evidence type="ECO:0000313" key="12">
    <source>
        <dbReference type="EMBL" id="TDQ63793.1"/>
    </source>
</evidence>
<keyword evidence="4" id="KW-0547">Nucleotide-binding</keyword>
<evidence type="ECO:0000259" key="11">
    <source>
        <dbReference type="PROSITE" id="PS50929"/>
    </source>
</evidence>
<dbReference type="InterPro" id="IPR036640">
    <property type="entry name" value="ABC1_TM_sf"/>
</dbReference>
<dbReference type="PROSITE" id="PS00211">
    <property type="entry name" value="ABC_TRANSPORTER_1"/>
    <property type="match status" value="1"/>
</dbReference>
<dbReference type="InterPro" id="IPR011527">
    <property type="entry name" value="ABC1_TM_dom"/>
</dbReference>
<dbReference type="PANTHER" id="PTHR43394:SF1">
    <property type="entry name" value="ATP-BINDING CASSETTE SUB-FAMILY B MEMBER 10, MITOCHONDRIAL"/>
    <property type="match status" value="1"/>
</dbReference>
<name>A0A4R6VNM2_9HYPH</name>
<evidence type="ECO:0000313" key="13">
    <source>
        <dbReference type="Proteomes" id="UP000295391"/>
    </source>
</evidence>
<dbReference type="GO" id="GO:0016887">
    <property type="term" value="F:ATP hydrolysis activity"/>
    <property type="evidence" value="ECO:0007669"/>
    <property type="project" value="InterPro"/>
</dbReference>
<evidence type="ECO:0000256" key="2">
    <source>
        <dbReference type="ARBA" id="ARBA00005417"/>
    </source>
</evidence>
<evidence type="ECO:0000256" key="1">
    <source>
        <dbReference type="ARBA" id="ARBA00004651"/>
    </source>
</evidence>
<proteinExistence type="inferred from homology"/>
<dbReference type="GO" id="GO:0005524">
    <property type="term" value="F:ATP binding"/>
    <property type="evidence" value="ECO:0007669"/>
    <property type="project" value="UniProtKB-KW"/>
</dbReference>
<dbReference type="InterPro" id="IPR027417">
    <property type="entry name" value="P-loop_NTPase"/>
</dbReference>
<dbReference type="Gene3D" id="3.40.50.300">
    <property type="entry name" value="P-loop containing nucleotide triphosphate hydrolases"/>
    <property type="match status" value="1"/>
</dbReference>
<dbReference type="Pfam" id="PF00005">
    <property type="entry name" value="ABC_tran"/>
    <property type="match status" value="1"/>
</dbReference>
<dbReference type="InterPro" id="IPR039421">
    <property type="entry name" value="Type_1_exporter"/>
</dbReference>
<feature type="transmembrane region" description="Helical" evidence="9">
    <location>
        <begin position="272"/>
        <end position="294"/>
    </location>
</feature>
<dbReference type="SUPFAM" id="SSF90123">
    <property type="entry name" value="ABC transporter transmembrane region"/>
    <property type="match status" value="1"/>
</dbReference>
<gene>
    <name evidence="12" type="ORF">ATL17_1801</name>
</gene>
<feature type="transmembrane region" description="Helical" evidence="9">
    <location>
        <begin position="165"/>
        <end position="181"/>
    </location>
</feature>
<sequence>MLNSVFNWFERIYPPTELAKNPHPPQGVKDFYVYFLKQFRWGLLAKMTLVAIGATIDAMIPVFLGQIVDLVSNESPGNIFTSHGAMLLGFALVIILRPAAFTLSSLVHFHTIFPPMMGRTRWQSHWHVVRQSWAYFQRDFAGRIASKIMETGNSLESSTMQAIDSVWYMVIFLIVAITVLINVEPVFVLPLLVWLIVYLGIMTRFLPRIAKRSKDNSEARSVVTGRIVDCYTNIQTLKTFASSKFEDEYVAGSVKNHTNVLHRLMREFTKMWTLLFLINAVLMVSVGYMALYFWNEGMITAGKLATIIPFVWQTVNISGWILEVATNIFRDYGTVQDGVDTIARPITMLDADDAEELDADKAGIEFKNVHFAYDADKTTDKPRVIENLNLNIKPGEKIGLIGRSGAGKSTLINLLLRLFDAQSGEIRIDGQRIDEVTQDSLRRAIGFVSQDTSLLHRSVGENIKYGRPNASDEDMIAAAKQAKIHDVILGLEDENGNKGYDARVGERGVKLSGGQRQRIAIARVLLKDAPILILDEATSALDSEVEAAIQEQLQHLMTNKTVIAIAHRLSTIAAMDRLLVMDQGRIVEQGTHEELLKAKGHYASLWHRQSGGFANMEGADPAIPSG</sequence>
<keyword evidence="7 9" id="KW-0472">Membrane</keyword>
<dbReference type="Gene3D" id="1.20.1560.10">
    <property type="entry name" value="ABC transporter type 1, transmembrane domain"/>
    <property type="match status" value="1"/>
</dbReference>
<comment type="similarity">
    <text evidence="2">Belongs to the ABC transporter superfamily.</text>
</comment>
<dbReference type="FunFam" id="3.40.50.300:FF:000218">
    <property type="entry name" value="Multidrug ABC transporter ATP-binding protein"/>
    <property type="match status" value="1"/>
</dbReference>
<dbReference type="EMBL" id="SNYR01000002">
    <property type="protein sequence ID" value="TDQ63793.1"/>
    <property type="molecule type" value="Genomic_DNA"/>
</dbReference>
<reference evidence="12 13" key="1">
    <citation type="submission" date="2019-03" db="EMBL/GenBank/DDBJ databases">
        <title>Genomic Encyclopedia of Type Strains, Phase III (KMG-III): the genomes of soil and plant-associated and newly described type strains.</title>
        <authorList>
            <person name="Whitman W."/>
        </authorList>
    </citation>
    <scope>NUCLEOTIDE SEQUENCE [LARGE SCALE GENOMIC DNA]</scope>
    <source>
        <strain evidence="12 13">CGMCC 1.7002</strain>
    </source>
</reference>
<accession>A0A4R6VNM2</accession>
<dbReference type="Proteomes" id="UP000295391">
    <property type="component" value="Unassembled WGS sequence"/>
</dbReference>
<dbReference type="SMART" id="SM00382">
    <property type="entry name" value="AAA"/>
    <property type="match status" value="1"/>
</dbReference>
<evidence type="ECO:0000256" key="6">
    <source>
        <dbReference type="ARBA" id="ARBA00022989"/>
    </source>
</evidence>
<evidence type="ECO:0000259" key="10">
    <source>
        <dbReference type="PROSITE" id="PS50893"/>
    </source>
</evidence>
<dbReference type="PROSITE" id="PS50893">
    <property type="entry name" value="ABC_TRANSPORTER_2"/>
    <property type="match status" value="1"/>
</dbReference>
<dbReference type="GO" id="GO:0015421">
    <property type="term" value="F:ABC-type oligopeptide transporter activity"/>
    <property type="evidence" value="ECO:0007669"/>
    <property type="project" value="TreeGrafter"/>
</dbReference>
<feature type="transmembrane region" description="Helical" evidence="9">
    <location>
        <begin position="84"/>
        <end position="109"/>
    </location>
</feature>
<dbReference type="SUPFAM" id="SSF52540">
    <property type="entry name" value="P-loop containing nucleoside triphosphate hydrolases"/>
    <property type="match status" value="1"/>
</dbReference>
<comment type="function">
    <text evidence="8">Part of an ABC transporter complex. Transmembrane domains (TMD) form a pore in the inner membrane and the ATP-binding domain (NBD) is responsible for energy generation.</text>
</comment>
<dbReference type="InterPro" id="IPR003593">
    <property type="entry name" value="AAA+_ATPase"/>
</dbReference>
<organism evidence="12 13">
    <name type="scientific">Maritalea mobilis</name>
    <dbReference type="NCBI Taxonomy" id="483324"/>
    <lineage>
        <taxon>Bacteria</taxon>
        <taxon>Pseudomonadati</taxon>
        <taxon>Pseudomonadota</taxon>
        <taxon>Alphaproteobacteria</taxon>
        <taxon>Hyphomicrobiales</taxon>
        <taxon>Devosiaceae</taxon>
        <taxon>Maritalea</taxon>
    </lineage>
</organism>
<keyword evidence="6 9" id="KW-1133">Transmembrane helix</keyword>
<protein>
    <submittedName>
        <fullName evidence="12">ATP-binding cassette subfamily B multidrug efflux pump</fullName>
    </submittedName>
</protein>
<keyword evidence="5 12" id="KW-0067">ATP-binding</keyword>
<dbReference type="AlphaFoldDB" id="A0A4R6VNM2"/>
<evidence type="ECO:0000256" key="8">
    <source>
        <dbReference type="ARBA" id="ARBA00024725"/>
    </source>
</evidence>
<feature type="domain" description="ABC transporter" evidence="10">
    <location>
        <begin position="364"/>
        <end position="608"/>
    </location>
</feature>
<dbReference type="GO" id="GO:0005886">
    <property type="term" value="C:plasma membrane"/>
    <property type="evidence" value="ECO:0007669"/>
    <property type="project" value="UniProtKB-SubCell"/>
</dbReference>
<dbReference type="InterPro" id="IPR017871">
    <property type="entry name" value="ABC_transporter-like_CS"/>
</dbReference>
<dbReference type="Pfam" id="PF00664">
    <property type="entry name" value="ABC_membrane"/>
    <property type="match status" value="1"/>
</dbReference>
<comment type="caution">
    <text evidence="12">The sequence shown here is derived from an EMBL/GenBank/DDBJ whole genome shotgun (WGS) entry which is preliminary data.</text>
</comment>
<dbReference type="PANTHER" id="PTHR43394">
    <property type="entry name" value="ATP-DEPENDENT PERMEASE MDL1, MITOCHONDRIAL"/>
    <property type="match status" value="1"/>
</dbReference>
<evidence type="ECO:0000256" key="7">
    <source>
        <dbReference type="ARBA" id="ARBA00023136"/>
    </source>
</evidence>
<evidence type="ECO:0000256" key="3">
    <source>
        <dbReference type="ARBA" id="ARBA00022692"/>
    </source>
</evidence>